<dbReference type="CTD" id="20325361"/>
<evidence type="ECO:0000313" key="1">
    <source>
        <dbReference type="EMBL" id="KER20195.1"/>
    </source>
</evidence>
<evidence type="ECO:0000313" key="2">
    <source>
        <dbReference type="Proteomes" id="UP000054324"/>
    </source>
</evidence>
<keyword evidence="2" id="KW-1185">Reference proteome</keyword>
<dbReference type="AlphaFoldDB" id="A0A074ZAF8"/>
<dbReference type="Proteomes" id="UP000054324">
    <property type="component" value="Unassembled WGS sequence"/>
</dbReference>
<gene>
    <name evidence="1" type="ORF">T265_11193</name>
</gene>
<accession>A0A074ZAF8</accession>
<dbReference type="GeneID" id="20325361"/>
<dbReference type="RefSeq" id="XP_009176053.1">
    <property type="nucleotide sequence ID" value="XM_009177789.1"/>
</dbReference>
<organism evidence="1 2">
    <name type="scientific">Opisthorchis viverrini</name>
    <name type="common">Southeast Asian liver fluke</name>
    <dbReference type="NCBI Taxonomy" id="6198"/>
    <lineage>
        <taxon>Eukaryota</taxon>
        <taxon>Metazoa</taxon>
        <taxon>Spiralia</taxon>
        <taxon>Lophotrochozoa</taxon>
        <taxon>Platyhelminthes</taxon>
        <taxon>Trematoda</taxon>
        <taxon>Digenea</taxon>
        <taxon>Opisthorchiida</taxon>
        <taxon>Opisthorchiata</taxon>
        <taxon>Opisthorchiidae</taxon>
        <taxon>Opisthorchis</taxon>
    </lineage>
</organism>
<dbReference type="KEGG" id="ovi:T265_11193"/>
<proteinExistence type="predicted"/>
<reference evidence="1 2" key="1">
    <citation type="submission" date="2013-11" db="EMBL/GenBank/DDBJ databases">
        <title>Opisthorchis viverrini - life in the bile duct.</title>
        <authorList>
            <person name="Young N.D."/>
            <person name="Nagarajan N."/>
            <person name="Lin S.J."/>
            <person name="Korhonen P.K."/>
            <person name="Jex A.R."/>
            <person name="Hall R.S."/>
            <person name="Safavi-Hemami H."/>
            <person name="Kaewkong W."/>
            <person name="Bertrand D."/>
            <person name="Gao S."/>
            <person name="Seet Q."/>
            <person name="Wongkham S."/>
            <person name="Teh B.T."/>
            <person name="Wongkham C."/>
            <person name="Intapan P.M."/>
            <person name="Maleewong W."/>
            <person name="Yang X."/>
            <person name="Hu M."/>
            <person name="Wang Z."/>
            <person name="Hofmann A."/>
            <person name="Sternberg P.W."/>
            <person name="Tan P."/>
            <person name="Wang J."/>
            <person name="Gasser R.B."/>
        </authorList>
    </citation>
    <scope>NUCLEOTIDE SEQUENCE [LARGE SCALE GENOMIC DNA]</scope>
</reference>
<sequence>MKPGVLGLTNKPVGRYCVSGPAAIRPDGYVHFGDMSRARTPVVMRGLCQNAQLISALFYVSDTKCASIWRLSINNGVNQLRPGSLSPQSSACRALELTVAHGKARLARDELPYIGNPV</sequence>
<dbReference type="EMBL" id="KL597080">
    <property type="protein sequence ID" value="KER20195.1"/>
    <property type="molecule type" value="Genomic_DNA"/>
</dbReference>
<name>A0A074ZAF8_OPIVI</name>
<protein>
    <submittedName>
        <fullName evidence="1">Uncharacterized protein</fullName>
    </submittedName>
</protein>